<dbReference type="InterPro" id="IPR008181">
    <property type="entry name" value="dUTPase"/>
</dbReference>
<comment type="function">
    <text evidence="6">Involved in nucleotide metabolism via production of dUMP, the immediate precursor of thymidine nucleotides, and decreases the intracellular concentration of dUTP so that uracil cannot be incorporated into DNA.</text>
</comment>
<dbReference type="Proteomes" id="UP000282876">
    <property type="component" value="Unassembled WGS sequence"/>
</dbReference>
<dbReference type="InterPro" id="IPR029054">
    <property type="entry name" value="dUTPase-like"/>
</dbReference>
<keyword evidence="9" id="KW-1185">Reference proteome</keyword>
<evidence type="ECO:0000256" key="4">
    <source>
        <dbReference type="ARBA" id="ARBA00022801"/>
    </source>
</evidence>
<comment type="subunit">
    <text evidence="3 6">Homotrimer.</text>
</comment>
<dbReference type="EC" id="3.6.1.23" evidence="6"/>
<dbReference type="GO" id="GO:0006226">
    <property type="term" value="P:dUMP biosynthetic process"/>
    <property type="evidence" value="ECO:0007669"/>
    <property type="project" value="UniProtKB-UniRule"/>
</dbReference>
<name>A0A437AM86_9MICR</name>
<evidence type="ECO:0000256" key="1">
    <source>
        <dbReference type="ARBA" id="ARBA00005142"/>
    </source>
</evidence>
<dbReference type="GO" id="GO:0000287">
    <property type="term" value="F:magnesium ion binding"/>
    <property type="evidence" value="ECO:0007669"/>
    <property type="project" value="UniProtKB-UniRule"/>
</dbReference>
<dbReference type="Pfam" id="PF00692">
    <property type="entry name" value="dUTPase"/>
    <property type="match status" value="1"/>
</dbReference>
<dbReference type="GO" id="GO:0004170">
    <property type="term" value="F:dUTP diphosphatase activity"/>
    <property type="evidence" value="ECO:0007669"/>
    <property type="project" value="UniProtKB-UniRule"/>
</dbReference>
<dbReference type="VEuPathDB" id="MicrosporidiaDB:TUBRATIS_12410"/>
<dbReference type="AlphaFoldDB" id="A0A437AM86"/>
<dbReference type="GO" id="GO:0046081">
    <property type="term" value="P:dUTP catabolic process"/>
    <property type="evidence" value="ECO:0007669"/>
    <property type="project" value="UniProtKB-UniRule"/>
</dbReference>
<gene>
    <name evidence="8" type="ORF">TUBRATIS_12410</name>
</gene>
<evidence type="ECO:0000313" key="8">
    <source>
        <dbReference type="EMBL" id="RVD92260.1"/>
    </source>
</evidence>
<dbReference type="SUPFAM" id="SSF51283">
    <property type="entry name" value="dUTPase-like"/>
    <property type="match status" value="1"/>
</dbReference>
<dbReference type="OrthoDB" id="10261072at2759"/>
<evidence type="ECO:0000313" key="9">
    <source>
        <dbReference type="Proteomes" id="UP000282876"/>
    </source>
</evidence>
<keyword evidence="5 6" id="KW-0546">Nucleotide metabolism</keyword>
<evidence type="ECO:0000256" key="6">
    <source>
        <dbReference type="RuleBase" id="RU367024"/>
    </source>
</evidence>
<dbReference type="PANTHER" id="PTHR11241">
    <property type="entry name" value="DEOXYURIDINE 5'-TRIPHOSPHATE NUCLEOTIDOHYDROLASE"/>
    <property type="match status" value="1"/>
</dbReference>
<dbReference type="STRING" id="291195.A0A437AM86"/>
<evidence type="ECO:0000256" key="5">
    <source>
        <dbReference type="ARBA" id="ARBA00023080"/>
    </source>
</evidence>
<dbReference type="CDD" id="cd07557">
    <property type="entry name" value="trimeric_dUTPase"/>
    <property type="match status" value="1"/>
</dbReference>
<dbReference type="PANTHER" id="PTHR11241:SF0">
    <property type="entry name" value="DEOXYURIDINE 5'-TRIPHOSPHATE NUCLEOTIDOHYDROLASE"/>
    <property type="match status" value="1"/>
</dbReference>
<comment type="catalytic activity">
    <reaction evidence="6">
        <text>dUTP + H2O = dUMP + diphosphate + H(+)</text>
        <dbReference type="Rhea" id="RHEA:10248"/>
        <dbReference type="ChEBI" id="CHEBI:15377"/>
        <dbReference type="ChEBI" id="CHEBI:15378"/>
        <dbReference type="ChEBI" id="CHEBI:33019"/>
        <dbReference type="ChEBI" id="CHEBI:61555"/>
        <dbReference type="ChEBI" id="CHEBI:246422"/>
        <dbReference type="EC" id="3.6.1.23"/>
    </reaction>
</comment>
<comment type="similarity">
    <text evidence="2 6">Belongs to the dUTPase family.</text>
</comment>
<dbReference type="InterPro" id="IPR036157">
    <property type="entry name" value="dUTPase-like_sf"/>
</dbReference>
<keyword evidence="6" id="KW-0479">Metal-binding</keyword>
<comment type="cofactor">
    <cofactor evidence="6">
        <name>Mg(2+)</name>
        <dbReference type="ChEBI" id="CHEBI:18420"/>
    </cofactor>
</comment>
<dbReference type="Gene3D" id="2.70.40.10">
    <property type="match status" value="1"/>
</dbReference>
<keyword evidence="6" id="KW-0460">Magnesium</keyword>
<accession>A0A437AM86</accession>
<dbReference type="InterPro" id="IPR033704">
    <property type="entry name" value="dUTPase_trimeric"/>
</dbReference>
<dbReference type="UniPathway" id="UPA00610">
    <property type="reaction ID" value="UER00666"/>
</dbReference>
<comment type="pathway">
    <text evidence="1 6">Pyrimidine metabolism; dUMP biosynthesis; dUMP from dCTP (dUTP route): step 2/2.</text>
</comment>
<evidence type="ECO:0000259" key="7">
    <source>
        <dbReference type="Pfam" id="PF00692"/>
    </source>
</evidence>
<proteinExistence type="inferred from homology"/>
<keyword evidence="4 6" id="KW-0378">Hydrolase</keyword>
<organism evidence="8 9">
    <name type="scientific">Tubulinosema ratisbonensis</name>
    <dbReference type="NCBI Taxonomy" id="291195"/>
    <lineage>
        <taxon>Eukaryota</taxon>
        <taxon>Fungi</taxon>
        <taxon>Fungi incertae sedis</taxon>
        <taxon>Microsporidia</taxon>
        <taxon>Tubulinosematoidea</taxon>
        <taxon>Tubulinosematidae</taxon>
        <taxon>Tubulinosema</taxon>
    </lineage>
</organism>
<comment type="caution">
    <text evidence="8">The sequence shown here is derived from an EMBL/GenBank/DDBJ whole genome shotgun (WGS) entry which is preliminary data.</text>
</comment>
<sequence length="115" mass="13421">MKFKILRACPEVKPIKLVNGEYEIYALEEITIHPDTQNKVKTGIRMEFNENYFAFINYENDSLQTLAGVVDSDYRGEIIVMLYNFGDKPVTIRKNEKCANITFHAIKHKLMVEIF</sequence>
<evidence type="ECO:0000256" key="2">
    <source>
        <dbReference type="ARBA" id="ARBA00006581"/>
    </source>
</evidence>
<feature type="domain" description="dUTPase-like" evidence="7">
    <location>
        <begin position="22"/>
        <end position="110"/>
    </location>
</feature>
<reference evidence="8 9" key="1">
    <citation type="submission" date="2018-10" db="EMBL/GenBank/DDBJ databases">
        <title>Draft genome sequence of the microsporidian Tubulinosema ratisbonensis.</title>
        <authorList>
            <person name="Polonais V."/>
            <person name="Peyretaillade E."/>
            <person name="Niehus S."/>
            <person name="Wawrzyniak I."/>
            <person name="Franchet A."/>
            <person name="Gaspin C."/>
            <person name="Reichstadt M."/>
            <person name="Belser C."/>
            <person name="Labadie K."/>
            <person name="Delbac F."/>
            <person name="Ferrandon D."/>
        </authorList>
    </citation>
    <scope>NUCLEOTIDE SEQUENCE [LARGE SCALE GENOMIC DNA]</scope>
    <source>
        <strain evidence="8 9">Franzen</strain>
    </source>
</reference>
<evidence type="ECO:0000256" key="3">
    <source>
        <dbReference type="ARBA" id="ARBA00011233"/>
    </source>
</evidence>
<protein>
    <recommendedName>
        <fullName evidence="6">Deoxyuridine 5'-triphosphate nucleotidohydrolase</fullName>
        <shortName evidence="6">dUTPase</shortName>
        <ecNumber evidence="6">3.6.1.23</ecNumber>
    </recommendedName>
    <alternativeName>
        <fullName evidence="6">dUTP pyrophosphatase</fullName>
    </alternativeName>
</protein>
<dbReference type="EMBL" id="RCSS01000265">
    <property type="protein sequence ID" value="RVD92260.1"/>
    <property type="molecule type" value="Genomic_DNA"/>
</dbReference>